<name>A0A0T6AX43_9SCAR</name>
<sequence length="247" mass="27448">RIEVESVTSPPSSNHKWEKYKLFQSSISSDGATIVFCGGPVTAMSWAPTPYDQATEDQILAISVTPDPDKQYFLNSKYTDKGLIQFWNYGPLKNNTVPTDKPKLEFCIAHTHGVIWWMEWCPSGCYDSADLDGLRKLGLLAVACSDSYVYVYTVIRPQQMLGKIFDVVPTFKLVVEDGNDINLGEIPGQATKLSWTRGSGHSYIAIGYSNGVISVFNVHTESGLLKKRVNDVFILKPMLNFKAHGDA</sequence>
<dbReference type="PANTHER" id="PTHR15052:SF2">
    <property type="entry name" value="GENERAL TRANSCRIPTION FACTOR 3C POLYPEPTIDE 2"/>
    <property type="match status" value="1"/>
</dbReference>
<organism evidence="4 5">
    <name type="scientific">Oryctes borbonicus</name>
    <dbReference type="NCBI Taxonomy" id="1629725"/>
    <lineage>
        <taxon>Eukaryota</taxon>
        <taxon>Metazoa</taxon>
        <taxon>Ecdysozoa</taxon>
        <taxon>Arthropoda</taxon>
        <taxon>Hexapoda</taxon>
        <taxon>Insecta</taxon>
        <taxon>Pterygota</taxon>
        <taxon>Neoptera</taxon>
        <taxon>Endopterygota</taxon>
        <taxon>Coleoptera</taxon>
        <taxon>Polyphaga</taxon>
        <taxon>Scarabaeiformia</taxon>
        <taxon>Scarabaeidae</taxon>
        <taxon>Dynastinae</taxon>
        <taxon>Oryctes</taxon>
    </lineage>
</organism>
<gene>
    <name evidence="4" type="ORF">AMK59_8005</name>
</gene>
<keyword evidence="3" id="KW-0539">Nucleus</keyword>
<protein>
    <recommendedName>
        <fullName evidence="6">WD40 domain-containing protein</fullName>
    </recommendedName>
</protein>
<reference evidence="4 5" key="1">
    <citation type="submission" date="2015-09" db="EMBL/GenBank/DDBJ databases">
        <title>Draft genome of the scarab beetle Oryctes borbonicus.</title>
        <authorList>
            <person name="Meyer J.M."/>
            <person name="Markov G.V."/>
            <person name="Baskaran P."/>
            <person name="Herrmann M."/>
            <person name="Sommer R.J."/>
            <person name="Roedelsperger C."/>
        </authorList>
    </citation>
    <scope>NUCLEOTIDE SEQUENCE [LARGE SCALE GENOMIC DNA]</scope>
    <source>
        <strain evidence="4">OB123</strain>
        <tissue evidence="4">Whole animal</tissue>
    </source>
</reference>
<proteinExistence type="predicted"/>
<dbReference type="InterPro" id="IPR052416">
    <property type="entry name" value="GTF3C_component"/>
</dbReference>
<accession>A0A0T6AX43</accession>
<evidence type="ECO:0000256" key="1">
    <source>
        <dbReference type="ARBA" id="ARBA00004123"/>
    </source>
</evidence>
<dbReference type="OrthoDB" id="4703at2759"/>
<dbReference type="InterPro" id="IPR036322">
    <property type="entry name" value="WD40_repeat_dom_sf"/>
</dbReference>
<evidence type="ECO:0000313" key="4">
    <source>
        <dbReference type="EMBL" id="KRT79776.1"/>
    </source>
</evidence>
<evidence type="ECO:0000256" key="3">
    <source>
        <dbReference type="ARBA" id="ARBA00023242"/>
    </source>
</evidence>
<dbReference type="GO" id="GO:0000127">
    <property type="term" value="C:transcription factor TFIIIC complex"/>
    <property type="evidence" value="ECO:0007669"/>
    <property type="project" value="TreeGrafter"/>
</dbReference>
<dbReference type="GO" id="GO:0005634">
    <property type="term" value="C:nucleus"/>
    <property type="evidence" value="ECO:0007669"/>
    <property type="project" value="UniProtKB-SubCell"/>
</dbReference>
<dbReference type="Proteomes" id="UP000051574">
    <property type="component" value="Unassembled WGS sequence"/>
</dbReference>
<dbReference type="Gene3D" id="2.130.10.10">
    <property type="entry name" value="YVTN repeat-like/Quinoprotein amine dehydrogenase"/>
    <property type="match status" value="1"/>
</dbReference>
<dbReference type="SUPFAM" id="SSF50978">
    <property type="entry name" value="WD40 repeat-like"/>
    <property type="match status" value="1"/>
</dbReference>
<evidence type="ECO:0008006" key="6">
    <source>
        <dbReference type="Google" id="ProtNLM"/>
    </source>
</evidence>
<evidence type="ECO:0000313" key="5">
    <source>
        <dbReference type="Proteomes" id="UP000051574"/>
    </source>
</evidence>
<feature type="non-terminal residue" evidence="4">
    <location>
        <position position="247"/>
    </location>
</feature>
<dbReference type="AlphaFoldDB" id="A0A0T6AX43"/>
<dbReference type="GO" id="GO:0006383">
    <property type="term" value="P:transcription by RNA polymerase III"/>
    <property type="evidence" value="ECO:0007669"/>
    <property type="project" value="TreeGrafter"/>
</dbReference>
<keyword evidence="5" id="KW-1185">Reference proteome</keyword>
<keyword evidence="2" id="KW-0804">Transcription</keyword>
<comment type="caution">
    <text evidence="4">The sequence shown here is derived from an EMBL/GenBank/DDBJ whole genome shotgun (WGS) entry which is preliminary data.</text>
</comment>
<dbReference type="InterPro" id="IPR015943">
    <property type="entry name" value="WD40/YVTN_repeat-like_dom_sf"/>
</dbReference>
<feature type="non-terminal residue" evidence="4">
    <location>
        <position position="1"/>
    </location>
</feature>
<dbReference type="PANTHER" id="PTHR15052">
    <property type="entry name" value="RNA POLYMERASE III TRANSCRIPTION INITIATION FACTOR COMPLEX SUBUNIT"/>
    <property type="match status" value="1"/>
</dbReference>
<evidence type="ECO:0000256" key="2">
    <source>
        <dbReference type="ARBA" id="ARBA00023163"/>
    </source>
</evidence>
<comment type="subcellular location">
    <subcellularLocation>
        <location evidence="1">Nucleus</location>
    </subcellularLocation>
</comment>
<dbReference type="EMBL" id="LJIG01022587">
    <property type="protein sequence ID" value="KRT79776.1"/>
    <property type="molecule type" value="Genomic_DNA"/>
</dbReference>